<keyword evidence="2" id="KW-0479">Metal-binding</keyword>
<evidence type="ECO:0000256" key="2">
    <source>
        <dbReference type="ARBA" id="ARBA00022723"/>
    </source>
</evidence>
<gene>
    <name evidence="9" type="ORF">G7Y89_g11226</name>
</gene>
<feature type="compositionally biased region" description="Polar residues" evidence="7">
    <location>
        <begin position="13"/>
        <end position="29"/>
    </location>
</feature>
<keyword evidence="10" id="KW-1185">Reference proteome</keyword>
<feature type="region of interest" description="Disordered" evidence="7">
    <location>
        <begin position="661"/>
        <end position="702"/>
    </location>
</feature>
<reference evidence="9 10" key="1">
    <citation type="submission" date="2020-03" db="EMBL/GenBank/DDBJ databases">
        <title>Draft Genome Sequence of Cudoniella acicularis.</title>
        <authorList>
            <person name="Buettner E."/>
            <person name="Kellner H."/>
        </authorList>
    </citation>
    <scope>NUCLEOTIDE SEQUENCE [LARGE SCALE GENOMIC DNA]</scope>
    <source>
        <strain evidence="9 10">DSM 108380</strain>
    </source>
</reference>
<dbReference type="InterPro" id="IPR050815">
    <property type="entry name" value="TF_fung"/>
</dbReference>
<dbReference type="SUPFAM" id="SSF57701">
    <property type="entry name" value="Zn2/Cys6 DNA-binding domain"/>
    <property type="match status" value="1"/>
</dbReference>
<dbReference type="CDD" id="cd00067">
    <property type="entry name" value="GAL4"/>
    <property type="match status" value="1"/>
</dbReference>
<dbReference type="PANTHER" id="PTHR47338">
    <property type="entry name" value="ZN(II)2CYS6 TRANSCRIPTION FACTOR (EUROFUNG)-RELATED"/>
    <property type="match status" value="1"/>
</dbReference>
<dbReference type="InterPro" id="IPR036864">
    <property type="entry name" value="Zn2-C6_fun-type_DNA-bd_sf"/>
</dbReference>
<feature type="domain" description="Zn(2)-C6 fungal-type" evidence="8">
    <location>
        <begin position="54"/>
        <end position="84"/>
    </location>
</feature>
<evidence type="ECO:0000256" key="5">
    <source>
        <dbReference type="ARBA" id="ARBA00023242"/>
    </source>
</evidence>
<dbReference type="SMART" id="SM00066">
    <property type="entry name" value="GAL4"/>
    <property type="match status" value="1"/>
</dbReference>
<feature type="region of interest" description="Disordered" evidence="7">
    <location>
        <begin position="816"/>
        <end position="836"/>
    </location>
</feature>
<dbReference type="GO" id="GO:0008270">
    <property type="term" value="F:zinc ion binding"/>
    <property type="evidence" value="ECO:0007669"/>
    <property type="project" value="InterPro"/>
</dbReference>
<dbReference type="AlphaFoldDB" id="A0A8H4RDX5"/>
<feature type="compositionally biased region" description="Polar residues" evidence="7">
    <location>
        <begin position="686"/>
        <end position="700"/>
    </location>
</feature>
<protein>
    <recommendedName>
        <fullName evidence="8">Zn(2)-C6 fungal-type domain-containing protein</fullName>
    </recommendedName>
</protein>
<evidence type="ECO:0000256" key="6">
    <source>
        <dbReference type="SAM" id="Coils"/>
    </source>
</evidence>
<evidence type="ECO:0000256" key="7">
    <source>
        <dbReference type="SAM" id="MobiDB-lite"/>
    </source>
</evidence>
<dbReference type="GO" id="GO:0000981">
    <property type="term" value="F:DNA-binding transcription factor activity, RNA polymerase II-specific"/>
    <property type="evidence" value="ECO:0007669"/>
    <property type="project" value="InterPro"/>
</dbReference>
<dbReference type="InterPro" id="IPR007219">
    <property type="entry name" value="XnlR_reg_dom"/>
</dbReference>
<name>A0A8H4RDX5_9HELO</name>
<feature type="region of interest" description="Disordered" evidence="7">
    <location>
        <begin position="762"/>
        <end position="787"/>
    </location>
</feature>
<feature type="region of interest" description="Disordered" evidence="7">
    <location>
        <begin position="1"/>
        <end position="50"/>
    </location>
</feature>
<evidence type="ECO:0000256" key="4">
    <source>
        <dbReference type="ARBA" id="ARBA00023163"/>
    </source>
</evidence>
<evidence type="ECO:0000313" key="10">
    <source>
        <dbReference type="Proteomes" id="UP000566819"/>
    </source>
</evidence>
<keyword evidence="4" id="KW-0804">Transcription</keyword>
<dbReference type="EMBL" id="JAAMPI010001058">
    <property type="protein sequence ID" value="KAF4626934.1"/>
    <property type="molecule type" value="Genomic_DNA"/>
</dbReference>
<dbReference type="Pfam" id="PF00172">
    <property type="entry name" value="Zn_clus"/>
    <property type="match status" value="1"/>
</dbReference>
<dbReference type="PROSITE" id="PS00463">
    <property type="entry name" value="ZN2_CY6_FUNGAL_1"/>
    <property type="match status" value="1"/>
</dbReference>
<keyword evidence="6" id="KW-0175">Coiled coil</keyword>
<feature type="compositionally biased region" description="Polar residues" evidence="7">
    <location>
        <begin position="763"/>
        <end position="787"/>
    </location>
</feature>
<dbReference type="GO" id="GO:0006351">
    <property type="term" value="P:DNA-templated transcription"/>
    <property type="evidence" value="ECO:0007669"/>
    <property type="project" value="InterPro"/>
</dbReference>
<feature type="coiled-coil region" evidence="6">
    <location>
        <begin position="91"/>
        <end position="118"/>
    </location>
</feature>
<evidence type="ECO:0000313" key="9">
    <source>
        <dbReference type="EMBL" id="KAF4626934.1"/>
    </source>
</evidence>
<evidence type="ECO:0000259" key="8">
    <source>
        <dbReference type="PROSITE" id="PS50048"/>
    </source>
</evidence>
<organism evidence="9 10">
    <name type="scientific">Cudoniella acicularis</name>
    <dbReference type="NCBI Taxonomy" id="354080"/>
    <lineage>
        <taxon>Eukaryota</taxon>
        <taxon>Fungi</taxon>
        <taxon>Dikarya</taxon>
        <taxon>Ascomycota</taxon>
        <taxon>Pezizomycotina</taxon>
        <taxon>Leotiomycetes</taxon>
        <taxon>Helotiales</taxon>
        <taxon>Tricladiaceae</taxon>
        <taxon>Cudoniella</taxon>
    </lineage>
</organism>
<dbReference type="OrthoDB" id="5600212at2759"/>
<dbReference type="GO" id="GO:0005634">
    <property type="term" value="C:nucleus"/>
    <property type="evidence" value="ECO:0007669"/>
    <property type="project" value="UniProtKB-SubCell"/>
</dbReference>
<dbReference type="CDD" id="cd12148">
    <property type="entry name" value="fungal_TF_MHR"/>
    <property type="match status" value="1"/>
</dbReference>
<dbReference type="Pfam" id="PF04082">
    <property type="entry name" value="Fungal_trans"/>
    <property type="match status" value="1"/>
</dbReference>
<dbReference type="InterPro" id="IPR001138">
    <property type="entry name" value="Zn2Cys6_DnaBD"/>
</dbReference>
<dbReference type="PROSITE" id="PS50048">
    <property type="entry name" value="ZN2_CY6_FUNGAL_2"/>
    <property type="match status" value="1"/>
</dbReference>
<keyword evidence="3" id="KW-0805">Transcription regulation</keyword>
<sequence length="858" mass="95679">MSADQAAVLPDSTGDTSSPNADSQLRNAQSSSSSSPVSAPQTATEPKAAEKTISCVSCRKRKLKCDRVKPKCGTCSRLRHECEFPERRRNLGSKRRNMKELEARLAEVETKLVSEVQSQMAAKETPRADAHLNVIGDGMDLTMEDEFLDTSFDIQQFNFDLQAAGSTFPAEVHSQEVISLGLHEPLPSQEIMDELHKIYFEKYHPTIPMLHKYRYLASLDRAPHMRPPICLRYAIWMMAASLTDKYSSYEDVFYQRARSYLQEAEMKGYGEAFVDLYHAQTWGLIGTYEAKKTYFSRSWMSTGRMTRMCHMLGLHRLDGDGTDVKRVLPHPKDFIELEERRRCFWAAFYCDRWASSGTGWPMSIDEREIMTNLPVSEEAFEKGIADPTISLAEALTPAGSSKISTFGGVILSATLFGHNFQHLHRAGPNERPDDHSNGDFWKRHRKMDNVLSSTFMFLPDHLRMPANLRDPNIVFLHMNIHASSICLHQAAILTAERYKLDPGIIQQSRTRCLMAADEITNLMRHICHVDPSCLNSWLGFTLYVSGGVLLQNIKSEKPNPQSMPNLEFLLSAMNAIGIRHSITKHFTTQLEIDMEASGVPSYESFITKDTPNPSIYKELTCPGMPNVPNVPNVPMSGLLAGRYGVPLTLDDMRLFAKNAEKEMGNKSSTPLNLDSYPRMGFIPSPDSLTNKDASKQKSSPLNPPIWDKAWSTAYGASPISLHATSNTSDLGPRDHPVPPMTPMSSLNSNLFKPSCPFDIITATAPSSQPPCTTGITPPSDTSESSNTMQFPFRQGKYTNTEGSCPVDPSMFYSPPPEWSANGDEGRRFQSSSGIQGEASTDMNAFLDGIDWDSNVLQG</sequence>
<comment type="caution">
    <text evidence="9">The sequence shown here is derived from an EMBL/GenBank/DDBJ whole genome shotgun (WGS) entry which is preliminary data.</text>
</comment>
<dbReference type="SMART" id="SM00906">
    <property type="entry name" value="Fungal_trans"/>
    <property type="match status" value="1"/>
</dbReference>
<evidence type="ECO:0000256" key="3">
    <source>
        <dbReference type="ARBA" id="ARBA00023015"/>
    </source>
</evidence>
<dbReference type="Gene3D" id="4.10.240.10">
    <property type="entry name" value="Zn(2)-C6 fungal-type DNA-binding domain"/>
    <property type="match status" value="1"/>
</dbReference>
<dbReference type="GO" id="GO:0003677">
    <property type="term" value="F:DNA binding"/>
    <property type="evidence" value="ECO:0007669"/>
    <property type="project" value="InterPro"/>
</dbReference>
<dbReference type="PANTHER" id="PTHR47338:SF10">
    <property type="entry name" value="TRANSCRIPTION FACTOR DOMAIN-CONTAINING PROTEIN-RELATED"/>
    <property type="match status" value="1"/>
</dbReference>
<comment type="subcellular location">
    <subcellularLocation>
        <location evidence="1">Nucleus</location>
    </subcellularLocation>
</comment>
<dbReference type="Proteomes" id="UP000566819">
    <property type="component" value="Unassembled WGS sequence"/>
</dbReference>
<evidence type="ECO:0000256" key="1">
    <source>
        <dbReference type="ARBA" id="ARBA00004123"/>
    </source>
</evidence>
<keyword evidence="5" id="KW-0539">Nucleus</keyword>
<accession>A0A8H4RDX5</accession>
<proteinExistence type="predicted"/>